<evidence type="ECO:0000313" key="11">
    <source>
        <dbReference type="EMBL" id="CAF2054181.1"/>
    </source>
</evidence>
<dbReference type="InterPro" id="IPR001040">
    <property type="entry name" value="TIF_eIF_4E"/>
</dbReference>
<dbReference type="Proteomes" id="UP000681720">
    <property type="component" value="Unassembled WGS sequence"/>
</dbReference>
<dbReference type="InterPro" id="IPR019770">
    <property type="entry name" value="TIF_eIF_4E_CS"/>
</dbReference>
<dbReference type="PROSITE" id="PS00813">
    <property type="entry name" value="IF4E"/>
    <property type="match status" value="1"/>
</dbReference>
<evidence type="ECO:0000313" key="12">
    <source>
        <dbReference type="EMBL" id="CAF2074068.1"/>
    </source>
</evidence>
<keyword evidence="2 6" id="KW-0396">Initiation factor</keyword>
<dbReference type="InterPro" id="IPR023398">
    <property type="entry name" value="TIF_eIF4e-like"/>
</dbReference>
<dbReference type="Proteomes" id="UP000663834">
    <property type="component" value="Unassembled WGS sequence"/>
</dbReference>
<dbReference type="PANTHER" id="PTHR11960:SF8">
    <property type="entry name" value="EUKARYOTIC TRANSLATION INITIATION FACTOR 4E1-RELATED"/>
    <property type="match status" value="1"/>
</dbReference>
<dbReference type="Proteomes" id="UP000663887">
    <property type="component" value="Unassembled WGS sequence"/>
</dbReference>
<evidence type="ECO:0000256" key="1">
    <source>
        <dbReference type="ARBA" id="ARBA00009860"/>
    </source>
</evidence>
<evidence type="ECO:0000313" key="10">
    <source>
        <dbReference type="EMBL" id="CAF1908183.1"/>
    </source>
</evidence>
<comment type="caution">
    <text evidence="10">The sequence shown here is derived from an EMBL/GenBank/DDBJ whole genome shotgun (WGS) entry which is preliminary data.</text>
</comment>
<dbReference type="AlphaFoldDB" id="A0A816K1U7"/>
<dbReference type="GO" id="GO:0000340">
    <property type="term" value="F:RNA 7-methylguanosine cap binding"/>
    <property type="evidence" value="ECO:0007669"/>
    <property type="project" value="TreeGrafter"/>
</dbReference>
<evidence type="ECO:0000313" key="13">
    <source>
        <dbReference type="EMBL" id="CAF4130693.1"/>
    </source>
</evidence>
<evidence type="ECO:0000256" key="4">
    <source>
        <dbReference type="ARBA" id="ARBA00022884"/>
    </source>
</evidence>
<evidence type="ECO:0000256" key="7">
    <source>
        <dbReference type="SAM" id="MobiDB-lite"/>
    </source>
</evidence>
<dbReference type="EMBL" id="CAJNOV010010119">
    <property type="protein sequence ID" value="CAF1390581.1"/>
    <property type="molecule type" value="Genomic_DNA"/>
</dbReference>
<dbReference type="OrthoDB" id="590761at2759"/>
<evidence type="ECO:0000313" key="9">
    <source>
        <dbReference type="EMBL" id="CAF1614374.1"/>
    </source>
</evidence>
<keyword evidence="5 6" id="KW-0648">Protein biosynthesis</keyword>
<dbReference type="PANTHER" id="PTHR11960">
    <property type="entry name" value="EUKARYOTIC TRANSLATION INITIATION FACTOR 4E RELATED"/>
    <property type="match status" value="1"/>
</dbReference>
<dbReference type="Proteomes" id="UP000663856">
    <property type="component" value="Unassembled WGS sequence"/>
</dbReference>
<gene>
    <name evidence="14" type="ORF">BYL167_LOCUS27317</name>
    <name evidence="8" type="ORF">CJN711_LOCUS21427</name>
    <name evidence="13" type="ORF">GIL414_LOCUS18510</name>
    <name evidence="9" type="ORF">KQP761_LOCUS23795</name>
    <name evidence="10" type="ORF">MBJ925_LOCUS583</name>
    <name evidence="12" type="ORF">WKI299_LOCUS14742</name>
    <name evidence="11" type="ORF">XDN619_LOCUS9300</name>
</gene>
<dbReference type="Proteomes" id="UP000663824">
    <property type="component" value="Unassembled WGS sequence"/>
</dbReference>
<keyword evidence="3" id="KW-0810">Translation regulation</keyword>
<evidence type="ECO:0000256" key="3">
    <source>
        <dbReference type="ARBA" id="ARBA00022845"/>
    </source>
</evidence>
<accession>A0A816K1U7</accession>
<dbReference type="Gene3D" id="3.30.760.10">
    <property type="entry name" value="RNA Cap, Translation Initiation Factor Eif4e"/>
    <property type="match status" value="1"/>
</dbReference>
<dbReference type="Pfam" id="PF01652">
    <property type="entry name" value="IF4E"/>
    <property type="match status" value="1"/>
</dbReference>
<evidence type="ECO:0000313" key="8">
    <source>
        <dbReference type="EMBL" id="CAF1390581.1"/>
    </source>
</evidence>
<sequence>MTDTTASTTSNQEEKVNNEGELSIDNGNPKSPLEFSWTFWYLKPDKRIVWEKSLIKLIDVAFVEDFWATYNHLALPSRLATAKINSDYYFFRTGIRPMWEDPANANGGRWLLTLGNFDVKLDDLWQETLLGMIGDCFSNDADQRPLSRFITGCVVSIRVRGHKIGLWLSEAQDGTIVREIGRRWKTMMNLPSNMRIQFETHNESGSGPQKPMYEE</sequence>
<evidence type="ECO:0000256" key="6">
    <source>
        <dbReference type="RuleBase" id="RU004374"/>
    </source>
</evidence>
<proteinExistence type="inferred from homology"/>
<evidence type="ECO:0008006" key="16">
    <source>
        <dbReference type="Google" id="ProtNLM"/>
    </source>
</evidence>
<feature type="region of interest" description="Disordered" evidence="7">
    <location>
        <begin position="1"/>
        <end position="27"/>
    </location>
</feature>
<dbReference type="EMBL" id="CAJNRG010003200">
    <property type="protein sequence ID" value="CAF2054181.1"/>
    <property type="molecule type" value="Genomic_DNA"/>
</dbReference>
<evidence type="ECO:0000256" key="2">
    <source>
        <dbReference type="ARBA" id="ARBA00022540"/>
    </source>
</evidence>
<evidence type="ECO:0000256" key="5">
    <source>
        <dbReference type="ARBA" id="ARBA00022917"/>
    </source>
</evidence>
<dbReference type="EMBL" id="CAJNRE010000037">
    <property type="protein sequence ID" value="CAF1908183.1"/>
    <property type="molecule type" value="Genomic_DNA"/>
</dbReference>
<dbReference type="Proteomes" id="UP000663855">
    <property type="component" value="Unassembled WGS sequence"/>
</dbReference>
<keyword evidence="4 6" id="KW-0694">RNA-binding</keyword>
<dbReference type="GO" id="GO:0016281">
    <property type="term" value="C:eukaryotic translation initiation factor 4F complex"/>
    <property type="evidence" value="ECO:0007669"/>
    <property type="project" value="TreeGrafter"/>
</dbReference>
<dbReference type="EMBL" id="CAJNRF010005779">
    <property type="protein sequence ID" value="CAF2074068.1"/>
    <property type="molecule type" value="Genomic_DNA"/>
</dbReference>
<dbReference type="Proteomes" id="UP000681967">
    <property type="component" value="Unassembled WGS sequence"/>
</dbReference>
<evidence type="ECO:0000313" key="14">
    <source>
        <dbReference type="EMBL" id="CAF4296637.1"/>
    </source>
</evidence>
<dbReference type="EMBL" id="CAJOBJ010009146">
    <property type="protein sequence ID" value="CAF4130693.1"/>
    <property type="molecule type" value="Genomic_DNA"/>
</dbReference>
<dbReference type="GO" id="GO:0006417">
    <property type="term" value="P:regulation of translation"/>
    <property type="evidence" value="ECO:0007669"/>
    <property type="project" value="UniProtKB-KW"/>
</dbReference>
<dbReference type="EMBL" id="CAJNOW010012791">
    <property type="protein sequence ID" value="CAF1614374.1"/>
    <property type="molecule type" value="Genomic_DNA"/>
</dbReference>
<feature type="compositionally biased region" description="Polar residues" evidence="7">
    <location>
        <begin position="1"/>
        <end position="11"/>
    </location>
</feature>
<dbReference type="EMBL" id="CAJOBH010034794">
    <property type="protein sequence ID" value="CAF4296637.1"/>
    <property type="molecule type" value="Genomic_DNA"/>
</dbReference>
<protein>
    <recommendedName>
        <fullName evidence="16">Eukaryotic translation initiation factor 4E</fullName>
    </recommendedName>
</protein>
<evidence type="ECO:0000313" key="15">
    <source>
        <dbReference type="Proteomes" id="UP000663824"/>
    </source>
</evidence>
<reference evidence="10" key="1">
    <citation type="submission" date="2021-02" db="EMBL/GenBank/DDBJ databases">
        <authorList>
            <person name="Nowell W R."/>
        </authorList>
    </citation>
    <scope>NUCLEOTIDE SEQUENCE</scope>
</reference>
<comment type="similarity">
    <text evidence="1 6">Belongs to the eukaryotic initiation factor 4E family.</text>
</comment>
<name>A0A816K1U7_9BILA</name>
<dbReference type="SUPFAM" id="SSF55418">
    <property type="entry name" value="eIF4e-like"/>
    <property type="match status" value="1"/>
</dbReference>
<organism evidence="10 15">
    <name type="scientific">Rotaria magnacalcarata</name>
    <dbReference type="NCBI Taxonomy" id="392030"/>
    <lineage>
        <taxon>Eukaryota</taxon>
        <taxon>Metazoa</taxon>
        <taxon>Spiralia</taxon>
        <taxon>Gnathifera</taxon>
        <taxon>Rotifera</taxon>
        <taxon>Eurotatoria</taxon>
        <taxon>Bdelloidea</taxon>
        <taxon>Philodinida</taxon>
        <taxon>Philodinidae</taxon>
        <taxon>Rotaria</taxon>
    </lineage>
</organism>
<dbReference type="GO" id="GO:0003743">
    <property type="term" value="F:translation initiation factor activity"/>
    <property type="evidence" value="ECO:0007669"/>
    <property type="project" value="UniProtKB-KW"/>
</dbReference>